<gene>
    <name evidence="2" type="ORF">P171DRAFT_281985</name>
</gene>
<evidence type="ECO:0008006" key="4">
    <source>
        <dbReference type="Google" id="ProtNLM"/>
    </source>
</evidence>
<feature type="chain" id="PRO_5040411069" description="DJ-1/PfpI domain-containing protein" evidence="1">
    <location>
        <begin position="19"/>
        <end position="236"/>
    </location>
</feature>
<evidence type="ECO:0000313" key="3">
    <source>
        <dbReference type="Proteomes" id="UP000799764"/>
    </source>
</evidence>
<dbReference type="Proteomes" id="UP000799764">
    <property type="component" value="Unassembled WGS sequence"/>
</dbReference>
<name>A0A9P4PKU0_9PLEO</name>
<keyword evidence="1" id="KW-0732">Signal</keyword>
<evidence type="ECO:0000313" key="2">
    <source>
        <dbReference type="EMBL" id="KAF2444749.1"/>
    </source>
</evidence>
<organism evidence="2 3">
    <name type="scientific">Karstenula rhodostoma CBS 690.94</name>
    <dbReference type="NCBI Taxonomy" id="1392251"/>
    <lineage>
        <taxon>Eukaryota</taxon>
        <taxon>Fungi</taxon>
        <taxon>Dikarya</taxon>
        <taxon>Ascomycota</taxon>
        <taxon>Pezizomycotina</taxon>
        <taxon>Dothideomycetes</taxon>
        <taxon>Pleosporomycetidae</taxon>
        <taxon>Pleosporales</taxon>
        <taxon>Massarineae</taxon>
        <taxon>Didymosphaeriaceae</taxon>
        <taxon>Karstenula</taxon>
    </lineage>
</organism>
<dbReference type="SUPFAM" id="SSF52317">
    <property type="entry name" value="Class I glutamine amidotransferase-like"/>
    <property type="match status" value="1"/>
</dbReference>
<dbReference type="OrthoDB" id="543156at2759"/>
<dbReference type="InterPro" id="IPR029062">
    <property type="entry name" value="Class_I_gatase-like"/>
</dbReference>
<dbReference type="Gene3D" id="3.40.50.880">
    <property type="match status" value="1"/>
</dbReference>
<keyword evidence="3" id="KW-1185">Reference proteome</keyword>
<feature type="signal peptide" evidence="1">
    <location>
        <begin position="1"/>
        <end position="18"/>
    </location>
</feature>
<sequence>MYLNKLLCKALGALTVFAINIPAQSTTNSTQKPLRVGVLYENVQLSNLSGLDVLGFQTPEIVAVKVQINPDFEPLLKYTTPMDFLYISSLNATTITHSMYVEPTHTYGNAPVDLDILLIGGPDSEAVKEESLEYMRQASKNTKMILTTCSDAMWLAKGGVLDGKKATTNRVTLGSAGTKWLKVDWLDQRWVIEDGLFGGAQSWTAGGAGRAKFFYVNLMVTKLTTAGIDIRRSLVQ</sequence>
<protein>
    <recommendedName>
        <fullName evidence="4">DJ-1/PfpI domain-containing protein</fullName>
    </recommendedName>
</protein>
<comment type="caution">
    <text evidence="2">The sequence shown here is derived from an EMBL/GenBank/DDBJ whole genome shotgun (WGS) entry which is preliminary data.</text>
</comment>
<dbReference type="PANTHER" id="PTHR43130">
    <property type="entry name" value="ARAC-FAMILY TRANSCRIPTIONAL REGULATOR"/>
    <property type="match status" value="1"/>
</dbReference>
<dbReference type="AlphaFoldDB" id="A0A9P4PKU0"/>
<proteinExistence type="predicted"/>
<dbReference type="InterPro" id="IPR052158">
    <property type="entry name" value="INH-QAR"/>
</dbReference>
<accession>A0A9P4PKU0</accession>
<dbReference type="PANTHER" id="PTHR43130:SF7">
    <property type="entry name" value="DJ-1_PFPI DOMAIN-CONTAINING PROTEIN"/>
    <property type="match status" value="1"/>
</dbReference>
<evidence type="ECO:0000256" key="1">
    <source>
        <dbReference type="SAM" id="SignalP"/>
    </source>
</evidence>
<reference evidence="2" key="1">
    <citation type="journal article" date="2020" name="Stud. Mycol.">
        <title>101 Dothideomycetes genomes: a test case for predicting lifestyles and emergence of pathogens.</title>
        <authorList>
            <person name="Haridas S."/>
            <person name="Albert R."/>
            <person name="Binder M."/>
            <person name="Bloem J."/>
            <person name="Labutti K."/>
            <person name="Salamov A."/>
            <person name="Andreopoulos B."/>
            <person name="Baker S."/>
            <person name="Barry K."/>
            <person name="Bills G."/>
            <person name="Bluhm B."/>
            <person name="Cannon C."/>
            <person name="Castanera R."/>
            <person name="Culley D."/>
            <person name="Daum C."/>
            <person name="Ezra D."/>
            <person name="Gonzalez J."/>
            <person name="Henrissat B."/>
            <person name="Kuo A."/>
            <person name="Liang C."/>
            <person name="Lipzen A."/>
            <person name="Lutzoni F."/>
            <person name="Magnuson J."/>
            <person name="Mondo S."/>
            <person name="Nolan M."/>
            <person name="Ohm R."/>
            <person name="Pangilinan J."/>
            <person name="Park H.-J."/>
            <person name="Ramirez L."/>
            <person name="Alfaro M."/>
            <person name="Sun H."/>
            <person name="Tritt A."/>
            <person name="Yoshinaga Y."/>
            <person name="Zwiers L.-H."/>
            <person name="Turgeon B."/>
            <person name="Goodwin S."/>
            <person name="Spatafora J."/>
            <person name="Crous P."/>
            <person name="Grigoriev I."/>
        </authorList>
    </citation>
    <scope>NUCLEOTIDE SEQUENCE</scope>
    <source>
        <strain evidence="2">CBS 690.94</strain>
    </source>
</reference>
<dbReference type="EMBL" id="MU001500">
    <property type="protein sequence ID" value="KAF2444749.1"/>
    <property type="molecule type" value="Genomic_DNA"/>
</dbReference>